<dbReference type="InterPro" id="IPR009081">
    <property type="entry name" value="PP-bd_ACP"/>
</dbReference>
<proteinExistence type="predicted"/>
<feature type="domain" description="Carrier" evidence="1">
    <location>
        <begin position="12"/>
        <end position="72"/>
    </location>
</feature>
<gene>
    <name evidence="2" type="ORF">ACFP3V_02180</name>
</gene>
<organism evidence="2 3">
    <name type="scientific">Streptacidiphilus monticola</name>
    <dbReference type="NCBI Taxonomy" id="2161674"/>
    <lineage>
        <taxon>Bacteria</taxon>
        <taxon>Bacillati</taxon>
        <taxon>Actinomycetota</taxon>
        <taxon>Actinomycetes</taxon>
        <taxon>Kitasatosporales</taxon>
        <taxon>Streptomycetaceae</taxon>
        <taxon>Streptacidiphilus</taxon>
    </lineage>
</organism>
<reference evidence="3" key="1">
    <citation type="journal article" date="2019" name="Int. J. Syst. Evol. Microbiol.">
        <title>The Global Catalogue of Microorganisms (GCM) 10K type strain sequencing project: providing services to taxonomists for standard genome sequencing and annotation.</title>
        <authorList>
            <consortium name="The Broad Institute Genomics Platform"/>
            <consortium name="The Broad Institute Genome Sequencing Center for Infectious Disease"/>
            <person name="Wu L."/>
            <person name="Ma J."/>
        </authorList>
    </citation>
    <scope>NUCLEOTIDE SEQUENCE [LARGE SCALE GENOMIC DNA]</scope>
    <source>
        <strain evidence="3">JCM 4816</strain>
    </source>
</reference>
<dbReference type="Pfam" id="PF00550">
    <property type="entry name" value="PP-binding"/>
    <property type="match status" value="1"/>
</dbReference>
<keyword evidence="3" id="KW-1185">Reference proteome</keyword>
<comment type="caution">
    <text evidence="2">The sequence shown here is derived from an EMBL/GenBank/DDBJ whole genome shotgun (WGS) entry which is preliminary data.</text>
</comment>
<evidence type="ECO:0000313" key="3">
    <source>
        <dbReference type="Proteomes" id="UP001596174"/>
    </source>
</evidence>
<dbReference type="SUPFAM" id="SSF47336">
    <property type="entry name" value="ACP-like"/>
    <property type="match status" value="1"/>
</dbReference>
<dbReference type="EMBL" id="JBHSQJ010000007">
    <property type="protein sequence ID" value="MFC5906029.1"/>
    <property type="molecule type" value="Genomic_DNA"/>
</dbReference>
<dbReference type="RefSeq" id="WP_380579051.1">
    <property type="nucleotide sequence ID" value="NZ_JBHSQJ010000007.1"/>
</dbReference>
<evidence type="ECO:0000259" key="1">
    <source>
        <dbReference type="Pfam" id="PF00550"/>
    </source>
</evidence>
<dbReference type="InterPro" id="IPR036736">
    <property type="entry name" value="ACP-like_sf"/>
</dbReference>
<evidence type="ECO:0000313" key="2">
    <source>
        <dbReference type="EMBL" id="MFC5906029.1"/>
    </source>
</evidence>
<name>A0ABW1FU58_9ACTN</name>
<protein>
    <submittedName>
        <fullName evidence="2">Acyl carrier protein</fullName>
    </submittedName>
</protein>
<sequence>MTAPIATPAEFVDLLRDATGLDLGAEELQLDYDRLPGWDSLHLLKLVSALERATGRKVPVGRVLETRSLAELHTLAVTG</sequence>
<dbReference type="Gene3D" id="1.10.1200.10">
    <property type="entry name" value="ACP-like"/>
    <property type="match status" value="1"/>
</dbReference>
<dbReference type="Proteomes" id="UP001596174">
    <property type="component" value="Unassembled WGS sequence"/>
</dbReference>
<accession>A0ABW1FU58</accession>